<dbReference type="PANTHER" id="PTHR23404">
    <property type="entry name" value="MOLYBDOPTERIN SYNTHASE RELATED"/>
    <property type="match status" value="1"/>
</dbReference>
<dbReference type="GO" id="GO:0030366">
    <property type="term" value="F:molybdopterin synthase activity"/>
    <property type="evidence" value="ECO:0007669"/>
    <property type="project" value="UniProtKB-EC"/>
</dbReference>
<dbReference type="EC" id="2.8.1.12" evidence="3"/>
<sequence length="154" mass="16753">MGDPSTPLARFELADAPFDIAPLREGLLRDEAGAYASFEGWIRNHNDGRPVGGLYYEAYAALALEEGRRIVEEAVARFAVAGVHCVHRVGELPVGGLAVWVGASAAHRDAAFDACRYVIDQVKARVPIWKHERYTDGPPQWLHPDGPGSPPQPS</sequence>
<dbReference type="AlphaFoldDB" id="A0A562E066"/>
<keyword evidence="13" id="KW-1185">Reference proteome</keyword>
<organism evidence="12 13">
    <name type="scientific">Pseudoxanthomonas taiwanensis J19</name>
    <dbReference type="NCBI Taxonomy" id="935569"/>
    <lineage>
        <taxon>Bacteria</taxon>
        <taxon>Pseudomonadati</taxon>
        <taxon>Pseudomonadota</taxon>
        <taxon>Gammaproteobacteria</taxon>
        <taxon>Lysobacterales</taxon>
        <taxon>Lysobacteraceae</taxon>
        <taxon>Pseudoxanthomonas</taxon>
    </lineage>
</organism>
<dbReference type="InterPro" id="IPR003448">
    <property type="entry name" value="Mopterin_biosynth_MoaE"/>
</dbReference>
<comment type="similarity">
    <text evidence="2">Belongs to the MoaE family.</text>
</comment>
<evidence type="ECO:0000256" key="5">
    <source>
        <dbReference type="ARBA" id="ARBA00023150"/>
    </source>
</evidence>
<protein>
    <recommendedName>
        <fullName evidence="4">Molybdopterin synthase catalytic subunit</fullName>
        <ecNumber evidence="3">2.8.1.12</ecNumber>
    </recommendedName>
    <alternativeName>
        <fullName evidence="9">MPT synthase subunit 2</fullName>
    </alternativeName>
    <alternativeName>
        <fullName evidence="7">Molybdenum cofactor biosynthesis protein E</fullName>
    </alternativeName>
    <alternativeName>
        <fullName evidence="8">Molybdopterin-converting factor large subunit</fullName>
    </alternativeName>
    <alternativeName>
        <fullName evidence="10">Molybdopterin-converting factor subunit 2</fullName>
    </alternativeName>
</protein>
<dbReference type="UniPathway" id="UPA00344"/>
<dbReference type="EMBL" id="VLJS01000046">
    <property type="protein sequence ID" value="TWH15193.1"/>
    <property type="molecule type" value="Genomic_DNA"/>
</dbReference>
<comment type="subunit">
    <text evidence="6">Heterotetramer of 2 MoaD subunits and 2 MoaE subunits. Also stable as homodimer. The enzyme changes between these two forms during catalysis.</text>
</comment>
<evidence type="ECO:0000256" key="6">
    <source>
        <dbReference type="ARBA" id="ARBA00026066"/>
    </source>
</evidence>
<comment type="catalytic activity">
    <reaction evidence="11">
        <text>2 [molybdopterin-synthase sulfur-carrier protein]-C-terminal-Gly-aminoethanethioate + cyclic pyranopterin phosphate + H2O = molybdopterin + 2 [molybdopterin-synthase sulfur-carrier protein]-C-terminal Gly-Gly + 2 H(+)</text>
        <dbReference type="Rhea" id="RHEA:26333"/>
        <dbReference type="Rhea" id="RHEA-COMP:12202"/>
        <dbReference type="Rhea" id="RHEA-COMP:19907"/>
        <dbReference type="ChEBI" id="CHEBI:15377"/>
        <dbReference type="ChEBI" id="CHEBI:15378"/>
        <dbReference type="ChEBI" id="CHEBI:58698"/>
        <dbReference type="ChEBI" id="CHEBI:59648"/>
        <dbReference type="ChEBI" id="CHEBI:90778"/>
        <dbReference type="ChEBI" id="CHEBI:232372"/>
        <dbReference type="EC" id="2.8.1.12"/>
    </reaction>
</comment>
<dbReference type="Pfam" id="PF02391">
    <property type="entry name" value="MoaE"/>
    <property type="match status" value="1"/>
</dbReference>
<dbReference type="InterPro" id="IPR036563">
    <property type="entry name" value="MoaE_sf"/>
</dbReference>
<evidence type="ECO:0000313" key="13">
    <source>
        <dbReference type="Proteomes" id="UP000321583"/>
    </source>
</evidence>
<evidence type="ECO:0000256" key="10">
    <source>
        <dbReference type="ARBA" id="ARBA00032474"/>
    </source>
</evidence>
<evidence type="ECO:0000256" key="8">
    <source>
        <dbReference type="ARBA" id="ARBA00030407"/>
    </source>
</evidence>
<reference evidence="12 13" key="1">
    <citation type="submission" date="2019-07" db="EMBL/GenBank/DDBJ databases">
        <title>Genome sequencing of lignin-degrading bacterial isolates.</title>
        <authorList>
            <person name="Gladden J."/>
        </authorList>
    </citation>
    <scope>NUCLEOTIDE SEQUENCE [LARGE SCALE GENOMIC DNA]</scope>
    <source>
        <strain evidence="12 13">J19</strain>
    </source>
</reference>
<evidence type="ECO:0000256" key="1">
    <source>
        <dbReference type="ARBA" id="ARBA00005046"/>
    </source>
</evidence>
<dbReference type="SUPFAM" id="SSF54690">
    <property type="entry name" value="Molybdopterin synthase subunit MoaE"/>
    <property type="match status" value="1"/>
</dbReference>
<name>A0A562E066_9GAMM</name>
<dbReference type="Gene3D" id="3.90.1170.40">
    <property type="entry name" value="Molybdopterin biosynthesis MoaE subunit"/>
    <property type="match status" value="1"/>
</dbReference>
<comment type="caution">
    <text evidence="12">The sequence shown here is derived from an EMBL/GenBank/DDBJ whole genome shotgun (WGS) entry which is preliminary data.</text>
</comment>
<evidence type="ECO:0000313" key="12">
    <source>
        <dbReference type="EMBL" id="TWH15193.1"/>
    </source>
</evidence>
<dbReference type="OrthoDB" id="9803224at2"/>
<evidence type="ECO:0000256" key="4">
    <source>
        <dbReference type="ARBA" id="ARBA00013858"/>
    </source>
</evidence>
<dbReference type="CDD" id="cd00756">
    <property type="entry name" value="MoaE"/>
    <property type="match status" value="1"/>
</dbReference>
<gene>
    <name evidence="12" type="ORF">L613_001900000110</name>
</gene>
<comment type="pathway">
    <text evidence="1">Cofactor biosynthesis; molybdopterin biosynthesis.</text>
</comment>
<accession>A0A562E066</accession>
<dbReference type="Proteomes" id="UP000321583">
    <property type="component" value="Unassembled WGS sequence"/>
</dbReference>
<dbReference type="GO" id="GO:0006777">
    <property type="term" value="P:Mo-molybdopterin cofactor biosynthetic process"/>
    <property type="evidence" value="ECO:0007669"/>
    <property type="project" value="UniProtKB-KW"/>
</dbReference>
<evidence type="ECO:0000256" key="3">
    <source>
        <dbReference type="ARBA" id="ARBA00011950"/>
    </source>
</evidence>
<evidence type="ECO:0000256" key="7">
    <source>
        <dbReference type="ARBA" id="ARBA00029745"/>
    </source>
</evidence>
<dbReference type="RefSeq" id="WP_028914815.1">
    <property type="nucleotide sequence ID" value="NZ_VLJS01000046.1"/>
</dbReference>
<evidence type="ECO:0000256" key="2">
    <source>
        <dbReference type="ARBA" id="ARBA00005426"/>
    </source>
</evidence>
<proteinExistence type="inferred from homology"/>
<evidence type="ECO:0000256" key="11">
    <source>
        <dbReference type="ARBA" id="ARBA00049878"/>
    </source>
</evidence>
<evidence type="ECO:0000256" key="9">
    <source>
        <dbReference type="ARBA" id="ARBA00030781"/>
    </source>
</evidence>
<keyword evidence="5" id="KW-0501">Molybdenum cofactor biosynthesis</keyword>